<keyword evidence="4" id="KW-1185">Reference proteome</keyword>
<evidence type="ECO:0000313" key="4">
    <source>
        <dbReference type="Proteomes" id="UP000315082"/>
    </source>
</evidence>
<organism evidence="3 4">
    <name type="scientific">Rosistilla carotiformis</name>
    <dbReference type="NCBI Taxonomy" id="2528017"/>
    <lineage>
        <taxon>Bacteria</taxon>
        <taxon>Pseudomonadati</taxon>
        <taxon>Planctomycetota</taxon>
        <taxon>Planctomycetia</taxon>
        <taxon>Pirellulales</taxon>
        <taxon>Pirellulaceae</taxon>
        <taxon>Rosistilla</taxon>
    </lineage>
</organism>
<evidence type="ECO:0000256" key="1">
    <source>
        <dbReference type="SAM" id="MobiDB-lite"/>
    </source>
</evidence>
<sequence length="282" mass="29616">MAISVKCKCGKTLNLKDEFAGKSIRCPGCKEVLKVPGGGAASAQPPRAATPPPAAANPTAFPAAATTPAPAGGVGSLFDDEGIAQLTGPVCMACAKEMRPGTVVCMNCGFNTQTGQRVQGFTESQEAASEFGHAALDEAAAHMRRDAKVQQQISGTGMPVWVLATILMCLGGLAVMGVFVSNAIAAEEGADGSSPVPRGMLLVILLFLQICSMFFWIKIMIHGFKESPMHGFLSLFIGLYAMIYAFMRPEIRTYGWSLLTVSIIWSIVYFGGFALLGVLGLG</sequence>
<feature type="transmembrane region" description="Helical" evidence="2">
    <location>
        <begin position="229"/>
        <end position="247"/>
    </location>
</feature>
<evidence type="ECO:0000313" key="3">
    <source>
        <dbReference type="EMBL" id="QDV68868.1"/>
    </source>
</evidence>
<protein>
    <recommendedName>
        <fullName evidence="5">Double zinc ribbon</fullName>
    </recommendedName>
</protein>
<reference evidence="3 4" key="1">
    <citation type="submission" date="2019-02" db="EMBL/GenBank/DDBJ databases">
        <title>Deep-cultivation of Planctomycetes and their phenomic and genomic characterization uncovers novel biology.</title>
        <authorList>
            <person name="Wiegand S."/>
            <person name="Jogler M."/>
            <person name="Boedeker C."/>
            <person name="Pinto D."/>
            <person name="Vollmers J."/>
            <person name="Rivas-Marin E."/>
            <person name="Kohn T."/>
            <person name="Peeters S.H."/>
            <person name="Heuer A."/>
            <person name="Rast P."/>
            <person name="Oberbeckmann S."/>
            <person name="Bunk B."/>
            <person name="Jeske O."/>
            <person name="Meyerdierks A."/>
            <person name="Storesund J.E."/>
            <person name="Kallscheuer N."/>
            <person name="Luecker S."/>
            <person name="Lage O.M."/>
            <person name="Pohl T."/>
            <person name="Merkel B.J."/>
            <person name="Hornburger P."/>
            <person name="Mueller R.-W."/>
            <person name="Bruemmer F."/>
            <person name="Labrenz M."/>
            <person name="Spormann A.M."/>
            <person name="Op den Camp H."/>
            <person name="Overmann J."/>
            <person name="Amann R."/>
            <person name="Jetten M.S.M."/>
            <person name="Mascher T."/>
            <person name="Medema M.H."/>
            <person name="Devos D.P."/>
            <person name="Kaster A.-K."/>
            <person name="Ovreas L."/>
            <person name="Rohde M."/>
            <person name="Galperin M.Y."/>
            <person name="Jogler C."/>
        </authorList>
    </citation>
    <scope>NUCLEOTIDE SEQUENCE [LARGE SCALE GENOMIC DNA]</scope>
    <source>
        <strain evidence="3 4">Poly24</strain>
    </source>
</reference>
<name>A0A518JTL2_9BACT</name>
<feature type="transmembrane region" description="Helical" evidence="2">
    <location>
        <begin position="253"/>
        <end position="281"/>
    </location>
</feature>
<accession>A0A518JTL2</accession>
<dbReference type="RefSeq" id="WP_145095416.1">
    <property type="nucleotide sequence ID" value="NZ_CP036348.1"/>
</dbReference>
<evidence type="ECO:0000256" key="2">
    <source>
        <dbReference type="SAM" id="Phobius"/>
    </source>
</evidence>
<gene>
    <name evidence="3" type="ORF">Poly24_25810</name>
</gene>
<keyword evidence="2" id="KW-0812">Transmembrane</keyword>
<evidence type="ECO:0008006" key="5">
    <source>
        <dbReference type="Google" id="ProtNLM"/>
    </source>
</evidence>
<proteinExistence type="predicted"/>
<dbReference type="KEGG" id="rcf:Poly24_25810"/>
<feature type="region of interest" description="Disordered" evidence="1">
    <location>
        <begin position="40"/>
        <end position="64"/>
    </location>
</feature>
<feature type="transmembrane region" description="Helical" evidence="2">
    <location>
        <begin position="200"/>
        <end position="217"/>
    </location>
</feature>
<keyword evidence="2" id="KW-1133">Transmembrane helix</keyword>
<dbReference type="OrthoDB" id="269673at2"/>
<feature type="transmembrane region" description="Helical" evidence="2">
    <location>
        <begin position="160"/>
        <end position="180"/>
    </location>
</feature>
<keyword evidence="2" id="KW-0472">Membrane</keyword>
<dbReference type="Proteomes" id="UP000315082">
    <property type="component" value="Chromosome"/>
</dbReference>
<dbReference type="AlphaFoldDB" id="A0A518JTL2"/>
<dbReference type="EMBL" id="CP036348">
    <property type="protein sequence ID" value="QDV68868.1"/>
    <property type="molecule type" value="Genomic_DNA"/>
</dbReference>